<comment type="caution">
    <text evidence="1">The sequence shown here is derived from an EMBL/GenBank/DDBJ whole genome shotgun (WGS) entry which is preliminary data.</text>
</comment>
<proteinExistence type="predicted"/>
<dbReference type="AlphaFoldDB" id="A0A2C5YJM0"/>
<dbReference type="InterPro" id="IPR006813">
    <property type="entry name" value="Glyco_trans_17"/>
</dbReference>
<protein>
    <recommendedName>
        <fullName evidence="3">Glycosyltransferase family 17</fullName>
    </recommendedName>
</protein>
<organism evidence="1 2">
    <name type="scientific">Ophiocordyceps australis</name>
    <dbReference type="NCBI Taxonomy" id="1399860"/>
    <lineage>
        <taxon>Eukaryota</taxon>
        <taxon>Fungi</taxon>
        <taxon>Dikarya</taxon>
        <taxon>Ascomycota</taxon>
        <taxon>Pezizomycotina</taxon>
        <taxon>Sordariomycetes</taxon>
        <taxon>Hypocreomycetidae</taxon>
        <taxon>Hypocreales</taxon>
        <taxon>Ophiocordycipitaceae</taxon>
        <taxon>Ophiocordyceps</taxon>
    </lineage>
</organism>
<accession>A0A2C5YJM0</accession>
<dbReference type="GO" id="GO:0003830">
    <property type="term" value="F:beta-1,4-mannosylglycoprotein 4-beta-N-acetylglucosaminyltransferase activity"/>
    <property type="evidence" value="ECO:0007669"/>
    <property type="project" value="InterPro"/>
</dbReference>
<evidence type="ECO:0000313" key="1">
    <source>
        <dbReference type="EMBL" id="PHH68947.1"/>
    </source>
</evidence>
<dbReference type="Pfam" id="PF04724">
    <property type="entry name" value="Glyco_transf_17"/>
    <property type="match status" value="1"/>
</dbReference>
<name>A0A2C5YJM0_9HYPO</name>
<keyword evidence="2" id="KW-1185">Reference proteome</keyword>
<dbReference type="EMBL" id="NJEU01001027">
    <property type="protein sequence ID" value="PHH68947.1"/>
    <property type="molecule type" value="Genomic_DNA"/>
</dbReference>
<reference evidence="1 2" key="1">
    <citation type="submission" date="2017-06" db="EMBL/GenBank/DDBJ databases">
        <title>Ant-infecting Ophiocordyceps genomes reveal a high diversity of potential behavioral manipulation genes and a possible major role for enterotoxins.</title>
        <authorList>
            <person name="De Bekker C."/>
            <person name="Evans H.C."/>
            <person name="Brachmann A."/>
            <person name="Hughes D.P."/>
        </authorList>
    </citation>
    <scope>NUCLEOTIDE SEQUENCE [LARGE SCALE GENOMIC DNA]</scope>
    <source>
        <strain evidence="1 2">1348a</strain>
    </source>
</reference>
<dbReference type="PANTHER" id="PTHR12224">
    <property type="entry name" value="BETA-1,4-MANNOSYL-GLYCOPROTEIN BETA-1,4-N-ACETYLGLUCOSAMINYL-TRANSFERASE"/>
    <property type="match status" value="1"/>
</dbReference>
<gene>
    <name evidence="1" type="ORF">CDD82_168</name>
</gene>
<evidence type="ECO:0008006" key="3">
    <source>
        <dbReference type="Google" id="ProtNLM"/>
    </source>
</evidence>
<sequence>MAIPALRLLVAAIILAVAVAWLAFKFGTGLSHLSAPTLSRISNIDLGLPLDRLVLSHPPADPGNAATLSNLKASQASYYASEVTRDFCAAHGYQVFTPPWPSGRRKVFDLFMANSELDLIEIRLATLYNHVDYFIIVESSRTFQGRPKPLTVRDNWPRFRNFHDKIIYHLLEFPPGFAPRLTWDYEDLQRDASLDQVLPRLTGPQAPVYGDVIVVADVDEIPRPAALLVLRSCVFPRRLTLSSRFYYYSYQFRHTGADWPHPQATIWQGSDKTIRPTKLRGSDGGSTMSRILESGRLENAGWHCSSCFSTIGEFLNKMASFSHMWMNEPKYRDVHRIAAAVRDGRDVWGRRQDVFERIDDNDDVPPPLLTESGRRRFGYMLSRDGESAGFSDYP</sequence>
<evidence type="ECO:0000313" key="2">
    <source>
        <dbReference type="Proteomes" id="UP000224854"/>
    </source>
</evidence>
<dbReference type="PANTHER" id="PTHR12224:SF0">
    <property type="entry name" value="BETA-1,4-MANNOSYL-GLYCOPROTEIN 4-BETA-N-ACETYLGLUCOSAMINYLTRANSFERASE"/>
    <property type="match status" value="1"/>
</dbReference>
<dbReference type="Proteomes" id="UP000224854">
    <property type="component" value="Unassembled WGS sequence"/>
</dbReference>
<dbReference type="OrthoDB" id="6474464at2759"/>
<dbReference type="GO" id="GO:0016020">
    <property type="term" value="C:membrane"/>
    <property type="evidence" value="ECO:0007669"/>
    <property type="project" value="InterPro"/>
</dbReference>
<dbReference type="GO" id="GO:0006044">
    <property type="term" value="P:N-acetylglucosamine metabolic process"/>
    <property type="evidence" value="ECO:0007669"/>
    <property type="project" value="TreeGrafter"/>
</dbReference>